<evidence type="ECO:0000313" key="3">
    <source>
        <dbReference type="Proteomes" id="UP000824596"/>
    </source>
</evidence>
<dbReference type="EMBL" id="JAIZPD010000001">
    <property type="protein sequence ID" value="KAH0967363.1"/>
    <property type="molecule type" value="Genomic_DNA"/>
</dbReference>
<dbReference type="GeneID" id="68349134"/>
<gene>
    <name evidence="2" type="ORF">HRG_00005</name>
</gene>
<evidence type="ECO:0000259" key="1">
    <source>
        <dbReference type="Pfam" id="PF00144"/>
    </source>
</evidence>
<name>A0A9P8N498_9HYPO</name>
<feature type="domain" description="Beta-lactamase-related" evidence="1">
    <location>
        <begin position="17"/>
        <end position="373"/>
    </location>
</feature>
<dbReference type="InterPro" id="IPR001466">
    <property type="entry name" value="Beta-lactam-related"/>
</dbReference>
<dbReference type="Pfam" id="PF00144">
    <property type="entry name" value="Beta-lactamase"/>
    <property type="match status" value="1"/>
</dbReference>
<comment type="caution">
    <text evidence="2">The sequence shown here is derived from an EMBL/GenBank/DDBJ whole genome shotgun (WGS) entry which is preliminary data.</text>
</comment>
<sequence>MVKFADEHCQRLRAIVDKAVSSGPGGIPGATVVVFGKDGSEPFAYSAGKRGLCSKENMTLDSVFWMASCTKMLTALACMQLVEQGILRLDDGSQLEQLCPELQKLKVLKQNGDTEPKQNGITLRMLLTHTAGFGYSFSNENIRDWGYPAGIDEFSGDIEDILQPLLFQPGEGWAYGVGIDWAGLALERAMKMRLNDYVQDKICLPLGLENVNMLPTQSMKDKLAYMHQRSPDGSLAARDHLLRRPLVVQSREQRDAMFQSGGAGIFAKPQEYCRILSVLLNNGICPRTGAKLLQPKTPDLTNPVPHLYPTEADLPQGWGLSFMLTGGATGRSSATAYWAGLANLYWWADRENGIGGLVCTQILPFGDSRAYGLWTELESAAYQGLKGQA</sequence>
<protein>
    <submittedName>
        <fullName evidence="2">Beta-lactamase domain-containing protein</fullName>
    </submittedName>
</protein>
<dbReference type="Gene3D" id="3.40.710.10">
    <property type="entry name" value="DD-peptidase/beta-lactamase superfamily"/>
    <property type="match status" value="1"/>
</dbReference>
<dbReference type="InterPro" id="IPR012338">
    <property type="entry name" value="Beta-lactam/transpept-like"/>
</dbReference>
<keyword evidence="3" id="KW-1185">Reference proteome</keyword>
<dbReference type="InterPro" id="IPR050789">
    <property type="entry name" value="Diverse_Enzym_Activities"/>
</dbReference>
<dbReference type="AlphaFoldDB" id="A0A9P8N498"/>
<evidence type="ECO:0000313" key="2">
    <source>
        <dbReference type="EMBL" id="KAH0967363.1"/>
    </source>
</evidence>
<dbReference type="OrthoDB" id="428260at2759"/>
<dbReference type="Proteomes" id="UP000824596">
    <property type="component" value="Unassembled WGS sequence"/>
</dbReference>
<dbReference type="RefSeq" id="XP_044724876.1">
    <property type="nucleotide sequence ID" value="XM_044858476.1"/>
</dbReference>
<dbReference type="PANTHER" id="PTHR43283:SF3">
    <property type="entry name" value="BETA-LACTAMASE FAMILY PROTEIN (AFU_ORTHOLOGUE AFUA_5G07500)"/>
    <property type="match status" value="1"/>
</dbReference>
<dbReference type="PANTHER" id="PTHR43283">
    <property type="entry name" value="BETA-LACTAMASE-RELATED"/>
    <property type="match status" value="1"/>
</dbReference>
<accession>A0A9P8N498</accession>
<dbReference type="SUPFAM" id="SSF56601">
    <property type="entry name" value="beta-lactamase/transpeptidase-like"/>
    <property type="match status" value="1"/>
</dbReference>
<organism evidence="2 3">
    <name type="scientific">Hirsutella rhossiliensis</name>
    <dbReference type="NCBI Taxonomy" id="111463"/>
    <lineage>
        <taxon>Eukaryota</taxon>
        <taxon>Fungi</taxon>
        <taxon>Dikarya</taxon>
        <taxon>Ascomycota</taxon>
        <taxon>Pezizomycotina</taxon>
        <taxon>Sordariomycetes</taxon>
        <taxon>Hypocreomycetidae</taxon>
        <taxon>Hypocreales</taxon>
        <taxon>Ophiocordycipitaceae</taxon>
        <taxon>Hirsutella</taxon>
    </lineage>
</organism>
<proteinExistence type="predicted"/>
<reference evidence="2" key="1">
    <citation type="submission" date="2021-09" db="EMBL/GenBank/DDBJ databases">
        <title>A high-quality genome of the endoparasitic fungus Hirsutella rhossiliensis with a comparison of Hirsutella genomes reveals transposable elements contributing to genome size variation.</title>
        <authorList>
            <person name="Lin R."/>
            <person name="Jiao Y."/>
            <person name="Sun X."/>
            <person name="Ling J."/>
            <person name="Xie B."/>
            <person name="Cheng X."/>
        </authorList>
    </citation>
    <scope>NUCLEOTIDE SEQUENCE</scope>
    <source>
        <strain evidence="2">HR02</strain>
    </source>
</reference>